<dbReference type="InterPro" id="IPR024185">
    <property type="entry name" value="FTHF_cligase-like_sf"/>
</dbReference>
<evidence type="ECO:0000259" key="1">
    <source>
        <dbReference type="Pfam" id="PF02589"/>
    </source>
</evidence>
<dbReference type="Pfam" id="PF02589">
    <property type="entry name" value="LUD_dom"/>
    <property type="match status" value="1"/>
</dbReference>
<dbReference type="InterPro" id="IPR037171">
    <property type="entry name" value="NagB/RpiA_transferase-like"/>
</dbReference>
<dbReference type="EMBL" id="CP001359">
    <property type="protein sequence ID" value="ACL66510.1"/>
    <property type="molecule type" value="Genomic_DNA"/>
</dbReference>
<accession>B8JGA7</accession>
<dbReference type="AlphaFoldDB" id="B8JGA7"/>
<dbReference type="RefSeq" id="WP_012634228.1">
    <property type="nucleotide sequence ID" value="NC_011891.1"/>
</dbReference>
<organism evidence="2 3">
    <name type="scientific">Anaeromyxobacter dehalogenans (strain ATCC BAA-258 / DSM 21875 / 2CP-1)</name>
    <dbReference type="NCBI Taxonomy" id="455488"/>
    <lineage>
        <taxon>Bacteria</taxon>
        <taxon>Pseudomonadati</taxon>
        <taxon>Myxococcota</taxon>
        <taxon>Myxococcia</taxon>
        <taxon>Myxococcales</taxon>
        <taxon>Cystobacterineae</taxon>
        <taxon>Anaeromyxobacteraceae</taxon>
        <taxon>Anaeromyxobacter</taxon>
    </lineage>
</organism>
<name>B8JGA7_ANAD2</name>
<evidence type="ECO:0000313" key="3">
    <source>
        <dbReference type="Proteomes" id="UP000007089"/>
    </source>
</evidence>
<feature type="domain" description="LUD" evidence="1">
    <location>
        <begin position="97"/>
        <end position="195"/>
    </location>
</feature>
<proteinExistence type="predicted"/>
<dbReference type="Gene3D" id="3.40.50.10420">
    <property type="entry name" value="NagB/RpiA/CoA transferase-like"/>
    <property type="match status" value="1"/>
</dbReference>
<protein>
    <recommendedName>
        <fullName evidence="1">LUD domain-containing protein</fullName>
    </recommendedName>
</protein>
<dbReference type="PANTHER" id="PTHR43682:SF1">
    <property type="entry name" value="LACTATE UTILIZATION PROTEIN C"/>
    <property type="match status" value="1"/>
</dbReference>
<gene>
    <name evidence="2" type="ordered locus">A2cp1_3175</name>
</gene>
<dbReference type="KEGG" id="acp:A2cp1_3175"/>
<evidence type="ECO:0000313" key="2">
    <source>
        <dbReference type="EMBL" id="ACL66510.1"/>
    </source>
</evidence>
<dbReference type="InterPro" id="IPR003741">
    <property type="entry name" value="LUD_dom"/>
</dbReference>
<dbReference type="Proteomes" id="UP000007089">
    <property type="component" value="Chromosome"/>
</dbReference>
<dbReference type="HOGENOM" id="CLU_090664_2_0_7"/>
<dbReference type="SUPFAM" id="SSF100950">
    <property type="entry name" value="NagB/RpiA/CoA transferase-like"/>
    <property type="match status" value="1"/>
</dbReference>
<reference evidence="2" key="1">
    <citation type="submission" date="2009-01" db="EMBL/GenBank/DDBJ databases">
        <title>Complete sequence of Anaeromyxobacter dehalogenans 2CP-1.</title>
        <authorList>
            <consortium name="US DOE Joint Genome Institute"/>
            <person name="Lucas S."/>
            <person name="Copeland A."/>
            <person name="Lapidus A."/>
            <person name="Glavina del Rio T."/>
            <person name="Dalin E."/>
            <person name="Tice H."/>
            <person name="Bruce D."/>
            <person name="Goodwin L."/>
            <person name="Pitluck S."/>
            <person name="Saunders E."/>
            <person name="Brettin T."/>
            <person name="Detter J.C."/>
            <person name="Han C."/>
            <person name="Larimer F."/>
            <person name="Land M."/>
            <person name="Hauser L."/>
            <person name="Kyrpides N."/>
            <person name="Ovchinnikova G."/>
            <person name="Beliaev A.S."/>
            <person name="Richardson P."/>
        </authorList>
    </citation>
    <scope>NUCLEOTIDE SEQUENCE</scope>
    <source>
        <strain evidence="2">2CP-1</strain>
    </source>
</reference>
<dbReference type="PANTHER" id="PTHR43682">
    <property type="entry name" value="LACTATE UTILIZATION PROTEIN C"/>
    <property type="match status" value="1"/>
</dbReference>
<sequence length="196" mass="20216">MGSREEILAALRRAAPPDPGLPSEPVRGTPYADLALQLGEAVQAVGGAFQRVPDAAALREAVAALAARLEARRVVSRVEEAGAGTPGLAEVADPHQLEGVDLAVLPGRFAVAENGAVWVAGEDLGHRAVFVIAQHLALVVPAAEIVNDLHEAYARIRFDGPGFGLFVAGPSKTADIEQALVIGAHGARSCTVFLVG</sequence>
<keyword evidence="3" id="KW-1185">Reference proteome</keyword>